<keyword evidence="2" id="KW-0813">Transport</keyword>
<dbReference type="Proteomes" id="UP001058236">
    <property type="component" value="Plasmid unnamed"/>
</dbReference>
<protein>
    <submittedName>
        <fullName evidence="6">ATP-binding cassette domain-containing protein</fullName>
    </submittedName>
</protein>
<evidence type="ECO:0000313" key="6">
    <source>
        <dbReference type="EMBL" id="UTR83699.1"/>
    </source>
</evidence>
<dbReference type="EMBL" id="CP101398">
    <property type="protein sequence ID" value="UTR83699.1"/>
    <property type="molecule type" value="Genomic_DNA"/>
</dbReference>
<dbReference type="Pfam" id="PF00005">
    <property type="entry name" value="ABC_tran"/>
    <property type="match status" value="2"/>
</dbReference>
<name>A0ABY5FJ42_9ACTN</name>
<proteinExistence type="inferred from homology"/>
<dbReference type="RefSeq" id="WP_255240374.1">
    <property type="nucleotide sequence ID" value="NZ_CP101398.1"/>
</dbReference>
<dbReference type="InterPro" id="IPR027417">
    <property type="entry name" value="P-loop_NTPase"/>
</dbReference>
<comment type="similarity">
    <text evidence="1">Belongs to the ABC transporter superfamily.</text>
</comment>
<evidence type="ECO:0000256" key="4">
    <source>
        <dbReference type="ARBA" id="ARBA00022840"/>
    </source>
</evidence>
<dbReference type="Gene3D" id="3.40.50.300">
    <property type="entry name" value="P-loop containing nucleotide triphosphate hydrolases"/>
    <property type="match status" value="2"/>
</dbReference>
<reference evidence="6" key="1">
    <citation type="submission" date="2022-07" db="EMBL/GenBank/DDBJ databases">
        <title>Genomic of Streptomyces cavourensis F2.</title>
        <authorList>
            <person name="Hu S."/>
            <person name="Liang W."/>
        </authorList>
    </citation>
    <scope>NUCLEOTIDE SEQUENCE</scope>
    <source>
        <strain evidence="6">F2</strain>
        <plasmid evidence="6">unnamed</plasmid>
    </source>
</reference>
<evidence type="ECO:0000259" key="5">
    <source>
        <dbReference type="PROSITE" id="PS50893"/>
    </source>
</evidence>
<keyword evidence="7" id="KW-1185">Reference proteome</keyword>
<dbReference type="GO" id="GO:0005524">
    <property type="term" value="F:ATP binding"/>
    <property type="evidence" value="ECO:0007669"/>
    <property type="project" value="UniProtKB-KW"/>
</dbReference>
<keyword evidence="6" id="KW-0614">Plasmid</keyword>
<evidence type="ECO:0000256" key="1">
    <source>
        <dbReference type="ARBA" id="ARBA00005417"/>
    </source>
</evidence>
<keyword evidence="4 6" id="KW-0067">ATP-binding</keyword>
<dbReference type="InterPro" id="IPR003593">
    <property type="entry name" value="AAA+_ATPase"/>
</dbReference>
<dbReference type="SUPFAM" id="SSF52540">
    <property type="entry name" value="P-loop containing nucleoside triphosphate hydrolases"/>
    <property type="match status" value="2"/>
</dbReference>
<accession>A0ABY5FJ42</accession>
<dbReference type="PROSITE" id="PS50893">
    <property type="entry name" value="ABC_TRANSPORTER_2"/>
    <property type="match status" value="2"/>
</dbReference>
<feature type="domain" description="ABC transporter" evidence="5">
    <location>
        <begin position="309"/>
        <end position="542"/>
    </location>
</feature>
<geneLocation type="plasmid" evidence="6 7">
    <name>unnamed</name>
</geneLocation>
<evidence type="ECO:0000256" key="3">
    <source>
        <dbReference type="ARBA" id="ARBA00022741"/>
    </source>
</evidence>
<sequence length="578" mass="62266">MEVQGLSFRYPGAEHDSLTGVGLTIERGDFIAVVGGNGSGKTTLCKTFNGLIPHFWSGTYSGSVRVFGQDTTTTNVASLSHQVGYVYQDFGNQLVRPTVYDEVSFGPVNFGLTDWRERSDEALDLLGIAALRDHYTWQLSGGQQHLVALASILAMRPGLVVVDEPVAELDPERAEEIYRRLTDINRRLGTTVVVIEHHAEFVARYCKSVLLMAEGAPVWHLPVEEALSRSGELAAHGIPAPQVVRLARAVEPEGPVPLTVEQAVRWLDERGLHPAPAEILPGPAAVTVAPAAGTGPPALPSSPNVVASLRGVRHGYRNVHGGLTPVLRDVDLELREGERVALVGGNGAGKSTLLRLLTGLKVPRSGTVEVTDTNTRSVRPATLAEHVSYLYQRPEQMFLADSVRADIAMFPAGRGRPDTDALVDDILQRIRLTALADRDGRTLSGGQQRRATLGIGLAMTPALLLLDEPTSSLDVATRDDVIAMLDALADRIRCVVVATHDMHLVAEWATRVVALGDGRVLSDCDPAEFFADQDLLNRVRVVPPQITVLGTALGMVPPPLTVDECVRRLPAAVKEARS</sequence>
<dbReference type="InterPro" id="IPR017871">
    <property type="entry name" value="ABC_transporter-like_CS"/>
</dbReference>
<evidence type="ECO:0000256" key="2">
    <source>
        <dbReference type="ARBA" id="ARBA00022448"/>
    </source>
</evidence>
<dbReference type="SMART" id="SM00382">
    <property type="entry name" value="AAA"/>
    <property type="match status" value="2"/>
</dbReference>
<dbReference type="CDD" id="cd03225">
    <property type="entry name" value="ABC_cobalt_CbiO_domain1"/>
    <property type="match status" value="2"/>
</dbReference>
<gene>
    <name evidence="6" type="ORF">NLU04_34100</name>
</gene>
<feature type="domain" description="ABC transporter" evidence="5">
    <location>
        <begin position="1"/>
        <end position="239"/>
    </location>
</feature>
<dbReference type="PROSITE" id="PS00211">
    <property type="entry name" value="ABC_TRANSPORTER_1"/>
    <property type="match status" value="1"/>
</dbReference>
<dbReference type="InterPro" id="IPR003439">
    <property type="entry name" value="ABC_transporter-like_ATP-bd"/>
</dbReference>
<evidence type="ECO:0000313" key="7">
    <source>
        <dbReference type="Proteomes" id="UP001058236"/>
    </source>
</evidence>
<organism evidence="6 7">
    <name type="scientific">Streptomyces cavourensis</name>
    <dbReference type="NCBI Taxonomy" id="67258"/>
    <lineage>
        <taxon>Bacteria</taxon>
        <taxon>Bacillati</taxon>
        <taxon>Actinomycetota</taxon>
        <taxon>Actinomycetes</taxon>
        <taxon>Kitasatosporales</taxon>
        <taxon>Streptomycetaceae</taxon>
        <taxon>Streptomyces</taxon>
    </lineage>
</organism>
<dbReference type="PANTHER" id="PTHR43553:SF24">
    <property type="entry name" value="ENERGY-COUPLING FACTOR TRANSPORTER ATP-BINDING PROTEIN ECFA1"/>
    <property type="match status" value="1"/>
</dbReference>
<dbReference type="InterPro" id="IPR050095">
    <property type="entry name" value="ECF_ABC_transporter_ATP-bd"/>
</dbReference>
<keyword evidence="3" id="KW-0547">Nucleotide-binding</keyword>
<dbReference type="PANTHER" id="PTHR43553">
    <property type="entry name" value="HEAVY METAL TRANSPORTER"/>
    <property type="match status" value="1"/>
</dbReference>
<dbReference type="InterPro" id="IPR015856">
    <property type="entry name" value="ABC_transpr_CbiO/EcfA_su"/>
</dbReference>